<dbReference type="GO" id="GO:0017004">
    <property type="term" value="P:cytochrome complex assembly"/>
    <property type="evidence" value="ECO:0007669"/>
    <property type="project" value="UniProtKB-KW"/>
</dbReference>
<accession>A0A1Y1CGZ0</accession>
<keyword evidence="5" id="KW-0732">Signal</keyword>
<evidence type="ECO:0000256" key="2">
    <source>
        <dbReference type="ARBA" id="ARBA00022748"/>
    </source>
</evidence>
<evidence type="ECO:0000256" key="1">
    <source>
        <dbReference type="ARBA" id="ARBA00004196"/>
    </source>
</evidence>
<proteinExistence type="predicted"/>
<gene>
    <name evidence="7" type="ORF">ALGA_1174</name>
</gene>
<dbReference type="PANTHER" id="PTHR42852">
    <property type="entry name" value="THIOL:DISULFIDE INTERCHANGE PROTEIN DSBE"/>
    <property type="match status" value="1"/>
</dbReference>
<name>A0A1Y1CGZ0_9BACT</name>
<dbReference type="InterPro" id="IPR036249">
    <property type="entry name" value="Thioredoxin-like_sf"/>
</dbReference>
<dbReference type="SUPFAM" id="SSF52833">
    <property type="entry name" value="Thioredoxin-like"/>
    <property type="match status" value="1"/>
</dbReference>
<organism evidence="7 8">
    <name type="scientific">Labilibaculum antarcticum</name>
    <dbReference type="NCBI Taxonomy" id="1717717"/>
    <lineage>
        <taxon>Bacteria</taxon>
        <taxon>Pseudomonadati</taxon>
        <taxon>Bacteroidota</taxon>
        <taxon>Bacteroidia</taxon>
        <taxon>Marinilabiliales</taxon>
        <taxon>Marinifilaceae</taxon>
        <taxon>Labilibaculum</taxon>
    </lineage>
</organism>
<dbReference type="PROSITE" id="PS51352">
    <property type="entry name" value="THIOREDOXIN_2"/>
    <property type="match status" value="1"/>
</dbReference>
<keyword evidence="4" id="KW-0676">Redox-active center</keyword>
<dbReference type="CDD" id="cd02966">
    <property type="entry name" value="TlpA_like_family"/>
    <property type="match status" value="1"/>
</dbReference>
<dbReference type="Gene3D" id="3.40.30.10">
    <property type="entry name" value="Glutaredoxin"/>
    <property type="match status" value="1"/>
</dbReference>
<dbReference type="EMBL" id="AP018042">
    <property type="protein sequence ID" value="BAX79560.1"/>
    <property type="molecule type" value="Genomic_DNA"/>
</dbReference>
<keyword evidence="3" id="KW-1015">Disulfide bond</keyword>
<feature type="chain" id="PRO_5013367629" evidence="5">
    <location>
        <begin position="24"/>
        <end position="182"/>
    </location>
</feature>
<feature type="domain" description="Thioredoxin" evidence="6">
    <location>
        <begin position="36"/>
        <end position="182"/>
    </location>
</feature>
<feature type="signal peptide" evidence="5">
    <location>
        <begin position="1"/>
        <end position="23"/>
    </location>
</feature>
<dbReference type="RefSeq" id="WP_096428457.1">
    <property type="nucleotide sequence ID" value="NZ_AP018042.1"/>
</dbReference>
<dbReference type="GO" id="GO:0030313">
    <property type="term" value="C:cell envelope"/>
    <property type="evidence" value="ECO:0007669"/>
    <property type="project" value="UniProtKB-SubCell"/>
</dbReference>
<dbReference type="PROSITE" id="PS00194">
    <property type="entry name" value="THIOREDOXIN_1"/>
    <property type="match status" value="1"/>
</dbReference>
<dbReference type="InterPro" id="IPR013766">
    <property type="entry name" value="Thioredoxin_domain"/>
</dbReference>
<keyword evidence="8" id="KW-1185">Reference proteome</keyword>
<dbReference type="OrthoDB" id="9794348at2"/>
<dbReference type="AlphaFoldDB" id="A0A1Y1CGZ0"/>
<evidence type="ECO:0000313" key="7">
    <source>
        <dbReference type="EMBL" id="BAX79560.1"/>
    </source>
</evidence>
<keyword evidence="2" id="KW-0201">Cytochrome c-type biogenesis</keyword>
<reference evidence="7 8" key="1">
    <citation type="journal article" date="2018" name="Mar. Genomics">
        <title>Complete genome sequence of Marinifilaceae bacterium strain SPP2, isolated from the Antarctic marine sediment.</title>
        <authorList>
            <person name="Watanabe M."/>
            <person name="Kojima H."/>
            <person name="Fukui M."/>
        </authorList>
    </citation>
    <scope>NUCLEOTIDE SEQUENCE [LARGE SCALE GENOMIC DNA]</scope>
    <source>
        <strain evidence="7 8">SPP2</strain>
    </source>
</reference>
<evidence type="ECO:0000259" key="6">
    <source>
        <dbReference type="PROSITE" id="PS51352"/>
    </source>
</evidence>
<evidence type="ECO:0000256" key="4">
    <source>
        <dbReference type="ARBA" id="ARBA00023284"/>
    </source>
</evidence>
<evidence type="ECO:0000313" key="8">
    <source>
        <dbReference type="Proteomes" id="UP000218267"/>
    </source>
</evidence>
<evidence type="ECO:0000256" key="5">
    <source>
        <dbReference type="SAM" id="SignalP"/>
    </source>
</evidence>
<comment type="subcellular location">
    <subcellularLocation>
        <location evidence="1">Cell envelope</location>
    </subcellularLocation>
</comment>
<dbReference type="Proteomes" id="UP000218267">
    <property type="component" value="Chromosome"/>
</dbReference>
<dbReference type="Pfam" id="PF00578">
    <property type="entry name" value="AhpC-TSA"/>
    <property type="match status" value="1"/>
</dbReference>
<reference evidence="8" key="2">
    <citation type="journal article" date="2020" name="Antonie Van Leeuwenhoek">
        <title>Labilibaculum antarcticum sp. nov., a novel facultative anaerobic, psychrotorelant bacterium isolated from marine sediment of Antarctica.</title>
        <authorList>
            <person name="Watanabe M."/>
            <person name="Kojima H."/>
            <person name="Fukui M."/>
        </authorList>
    </citation>
    <scope>NUCLEOTIDE SEQUENCE [LARGE SCALE GENOMIC DNA]</scope>
    <source>
        <strain evidence="8">SPP2</strain>
    </source>
</reference>
<protein>
    <submittedName>
        <fullName evidence="7">Thiol-disulfide oxidoreductase ResA</fullName>
    </submittedName>
</protein>
<dbReference type="InterPro" id="IPR000866">
    <property type="entry name" value="AhpC/TSA"/>
</dbReference>
<evidence type="ECO:0000256" key="3">
    <source>
        <dbReference type="ARBA" id="ARBA00023157"/>
    </source>
</evidence>
<dbReference type="KEGG" id="mbas:ALGA_1174"/>
<dbReference type="PANTHER" id="PTHR42852:SF6">
    <property type="entry name" value="THIOL:DISULFIDE INTERCHANGE PROTEIN DSBE"/>
    <property type="match status" value="1"/>
</dbReference>
<dbReference type="InterPro" id="IPR050553">
    <property type="entry name" value="Thioredoxin_ResA/DsbE_sf"/>
</dbReference>
<sequence length="182" mass="20439">MKNIKLSLILFSFLFSLSFFAGASNPADGKDVKEGYEIGDRLPDIKAKSIAGNDIKLSSLEGKLVLVDFWASWCPPCRAENPRIVNAYNKFKNVNFKNGKGFTIYSFSLDTKQANWKAAIAKDKLNWDYHVSELKGWKSPTSNKFGISSIPSNFLIDGNGIILAKNLRGEKLELILQHYEKK</sequence>
<dbReference type="InterPro" id="IPR017937">
    <property type="entry name" value="Thioredoxin_CS"/>
</dbReference>